<sequence length="182" mass="20464">MLSPKLTEIRILSCEKLKVLPNYIYKLTSLQELTIEGSPGIVSFPEKGLPINLTFLEIENLRICRSVFEWGLQRLTSLRQLMVGGRSSDVVSFPQVPSSLTGLEISDFPNLESLSSIDRDHTSLEDLFLFNCPKLKSFPDKGLPSSLLALGIIACPLLQHRCKKDKGQYWPMIIHIPSIHIC</sequence>
<protein>
    <submittedName>
        <fullName evidence="1">Uncharacterized protein</fullName>
    </submittedName>
</protein>
<comment type="caution">
    <text evidence="1">The sequence shown here is derived from an EMBL/GenBank/DDBJ whole genome shotgun (WGS) entry which is preliminary data.</text>
</comment>
<name>A0ACC1A8Z8_9ROSI</name>
<evidence type="ECO:0000313" key="2">
    <source>
        <dbReference type="Proteomes" id="UP001164250"/>
    </source>
</evidence>
<organism evidence="1 2">
    <name type="scientific">Pistacia atlantica</name>
    <dbReference type="NCBI Taxonomy" id="434234"/>
    <lineage>
        <taxon>Eukaryota</taxon>
        <taxon>Viridiplantae</taxon>
        <taxon>Streptophyta</taxon>
        <taxon>Embryophyta</taxon>
        <taxon>Tracheophyta</taxon>
        <taxon>Spermatophyta</taxon>
        <taxon>Magnoliopsida</taxon>
        <taxon>eudicotyledons</taxon>
        <taxon>Gunneridae</taxon>
        <taxon>Pentapetalae</taxon>
        <taxon>rosids</taxon>
        <taxon>malvids</taxon>
        <taxon>Sapindales</taxon>
        <taxon>Anacardiaceae</taxon>
        <taxon>Pistacia</taxon>
    </lineage>
</organism>
<dbReference type="Proteomes" id="UP001164250">
    <property type="component" value="Chromosome 11"/>
</dbReference>
<proteinExistence type="predicted"/>
<dbReference type="EMBL" id="CM047907">
    <property type="protein sequence ID" value="KAJ0084005.1"/>
    <property type="molecule type" value="Genomic_DNA"/>
</dbReference>
<accession>A0ACC1A8Z8</accession>
<keyword evidence="2" id="KW-1185">Reference proteome</keyword>
<gene>
    <name evidence="1" type="ORF">Patl1_29491</name>
</gene>
<reference evidence="2" key="1">
    <citation type="journal article" date="2023" name="G3 (Bethesda)">
        <title>Genome assembly and association tests identify interacting loci associated with vigor, precocity, and sex in interspecific pistachio rootstocks.</title>
        <authorList>
            <person name="Palmer W."/>
            <person name="Jacygrad E."/>
            <person name="Sagayaradj S."/>
            <person name="Cavanaugh K."/>
            <person name="Han R."/>
            <person name="Bertier L."/>
            <person name="Beede B."/>
            <person name="Kafkas S."/>
            <person name="Golino D."/>
            <person name="Preece J."/>
            <person name="Michelmore R."/>
        </authorList>
    </citation>
    <scope>NUCLEOTIDE SEQUENCE [LARGE SCALE GENOMIC DNA]</scope>
</reference>
<evidence type="ECO:0000313" key="1">
    <source>
        <dbReference type="EMBL" id="KAJ0084005.1"/>
    </source>
</evidence>